<dbReference type="InterPro" id="IPR007803">
    <property type="entry name" value="Asp/Arg/Pro-Hydrxlase"/>
</dbReference>
<dbReference type="AlphaFoldDB" id="A0A7K1Y2Y8"/>
<sequence length="216" mass="24518">MDLITGRWHPHLNSYHYEGGWEVLSLRSPGGLTHNTVPDLQGEDAFEDTPLMDQCPAIRSLTRSFTCPVMSVRLLNLKAGALIKPHRDRELSFEQGEARIHLPVHTNDGVEFYVEDDRVIMPEGSCWYINANLPHRVANKGAADRVHLVIDCKVNDWLTMLFGDSEQKTRDLPFDADVQRQIIESLRLQRHEAAAALALQLEQELLAYLPVKSVDE</sequence>
<dbReference type="Pfam" id="PF05118">
    <property type="entry name" value="Asp_Arg_Hydrox"/>
    <property type="match status" value="1"/>
</dbReference>
<accession>A0A7K1Y2Y8</accession>
<evidence type="ECO:0000259" key="1">
    <source>
        <dbReference type="Pfam" id="PF05118"/>
    </source>
</evidence>
<reference evidence="2 3" key="1">
    <citation type="submission" date="2019-11" db="EMBL/GenBank/DDBJ databases">
        <title>Pedobacter sp. HMF7056 Genome sequencing and assembly.</title>
        <authorList>
            <person name="Kang H."/>
            <person name="Kim H."/>
            <person name="Joh K."/>
        </authorList>
    </citation>
    <scope>NUCLEOTIDE SEQUENCE [LARGE SCALE GENOMIC DNA]</scope>
    <source>
        <strain evidence="2 3">HMF7056</strain>
    </source>
</reference>
<evidence type="ECO:0000313" key="3">
    <source>
        <dbReference type="Proteomes" id="UP000451233"/>
    </source>
</evidence>
<dbReference type="Proteomes" id="UP000451233">
    <property type="component" value="Unassembled WGS sequence"/>
</dbReference>
<comment type="caution">
    <text evidence="2">The sequence shown here is derived from an EMBL/GenBank/DDBJ whole genome shotgun (WGS) entry which is preliminary data.</text>
</comment>
<gene>
    <name evidence="2" type="ORF">GS398_17230</name>
</gene>
<name>A0A7K1Y2Y8_9SPHI</name>
<dbReference type="RefSeq" id="WP_160908055.1">
    <property type="nucleotide sequence ID" value="NZ_WVHS01000004.1"/>
</dbReference>
<evidence type="ECO:0000313" key="2">
    <source>
        <dbReference type="EMBL" id="MXV17046.1"/>
    </source>
</evidence>
<feature type="domain" description="Aspartyl/asparaginy/proline hydroxylase" evidence="1">
    <location>
        <begin position="18"/>
        <end position="152"/>
    </location>
</feature>
<keyword evidence="3" id="KW-1185">Reference proteome</keyword>
<protein>
    <submittedName>
        <fullName evidence="2">Aspartyl/asparaginyl beta-hydroxylase domain-containing protein</fullName>
    </submittedName>
</protein>
<proteinExistence type="predicted"/>
<dbReference type="Gene3D" id="2.60.120.330">
    <property type="entry name" value="B-lactam Antibiotic, Isopenicillin N Synthase, Chain"/>
    <property type="match status" value="1"/>
</dbReference>
<dbReference type="SUPFAM" id="SSF51197">
    <property type="entry name" value="Clavaminate synthase-like"/>
    <property type="match status" value="1"/>
</dbReference>
<organism evidence="2 3">
    <name type="scientific">Hufsiella ginkgonis</name>
    <dbReference type="NCBI Taxonomy" id="2695274"/>
    <lineage>
        <taxon>Bacteria</taxon>
        <taxon>Pseudomonadati</taxon>
        <taxon>Bacteroidota</taxon>
        <taxon>Sphingobacteriia</taxon>
        <taxon>Sphingobacteriales</taxon>
        <taxon>Sphingobacteriaceae</taxon>
        <taxon>Hufsiella</taxon>
    </lineage>
</organism>
<dbReference type="EMBL" id="WVHS01000004">
    <property type="protein sequence ID" value="MXV17046.1"/>
    <property type="molecule type" value="Genomic_DNA"/>
</dbReference>
<dbReference type="InterPro" id="IPR027443">
    <property type="entry name" value="IPNS-like_sf"/>
</dbReference>